<evidence type="ECO:0000313" key="1">
    <source>
        <dbReference type="EMBL" id="QHT12444.1"/>
    </source>
</evidence>
<reference evidence="1" key="1">
    <citation type="journal article" date="2020" name="Nature">
        <title>Giant virus diversity and host interactions through global metagenomics.</title>
        <authorList>
            <person name="Schulz F."/>
            <person name="Roux S."/>
            <person name="Paez-Espino D."/>
            <person name="Jungbluth S."/>
            <person name="Walsh D.A."/>
            <person name="Denef V.J."/>
            <person name="McMahon K.D."/>
            <person name="Konstantinidis K.T."/>
            <person name="Eloe-Fadrosh E.A."/>
            <person name="Kyrpides N.C."/>
            <person name="Woyke T."/>
        </authorList>
    </citation>
    <scope>NUCLEOTIDE SEQUENCE</scope>
    <source>
        <strain evidence="1">GVMAG-M-3300023174-129</strain>
    </source>
</reference>
<accession>A0A6C0D8H4</accession>
<dbReference type="AlphaFoldDB" id="A0A6C0D8H4"/>
<organism evidence="1">
    <name type="scientific">viral metagenome</name>
    <dbReference type="NCBI Taxonomy" id="1070528"/>
    <lineage>
        <taxon>unclassified sequences</taxon>
        <taxon>metagenomes</taxon>
        <taxon>organismal metagenomes</taxon>
    </lineage>
</organism>
<proteinExistence type="predicted"/>
<protein>
    <submittedName>
        <fullName evidence="1">Uncharacterized protein</fullName>
    </submittedName>
</protein>
<name>A0A6C0D8H4_9ZZZZ</name>
<sequence length="87" mass="10469">MTDPYYTIKVEGWKHMIDWISSTHISFKDFCKNHKMDYILFSGYLPYMEKMETNGERLRFVNKQINKCETQLNEYMKSKTPPCCLAK</sequence>
<dbReference type="EMBL" id="MN739545">
    <property type="protein sequence ID" value="QHT12444.1"/>
    <property type="molecule type" value="Genomic_DNA"/>
</dbReference>